<evidence type="ECO:0000313" key="4">
    <source>
        <dbReference type="Proteomes" id="UP000057043"/>
    </source>
</evidence>
<gene>
    <name evidence="1" type="ORF">XD72_0727</name>
    <name evidence="2" type="ORF">XE07_0414</name>
</gene>
<dbReference type="EMBL" id="LGHB01000003">
    <property type="protein sequence ID" value="KUK97259.1"/>
    <property type="molecule type" value="Genomic_DNA"/>
</dbReference>
<reference evidence="2" key="1">
    <citation type="journal article" date="2015" name="MBio">
        <title>Genome-resolved metagenomic analysis reveals roles for candidate phyla and other microbial community members in biogeochemical transformations in oil reservoirs.</title>
        <authorList>
            <person name="Hu P."/>
            <person name="Tom L."/>
            <person name="Singh A."/>
            <person name="Thomas B.C."/>
            <person name="Baker B.J."/>
            <person name="Piceno Y.M."/>
            <person name="Andersen G.L."/>
            <person name="Banfield J.F."/>
        </authorList>
    </citation>
    <scope>NUCLEOTIDE SEQUENCE [LARGE SCALE GENOMIC DNA]</scope>
    <source>
        <strain evidence="2">56_747</strain>
    </source>
</reference>
<evidence type="ECO:0000313" key="2">
    <source>
        <dbReference type="EMBL" id="KUK97259.1"/>
    </source>
</evidence>
<sequence length="120" mass="13123">MKEIVKFGLVMGVLLCGAIGAASAQEEFTEDYKNGFYDAAMIVGQATFTQGNLVDLYYGLGGESAVATADNEEIVEFYNNQTAQFNEQLVPYVNGIIDQIFGPDDDRTEDMYLGELPLIS</sequence>
<dbReference type="PATRIC" id="fig|301375.6.peg.324"/>
<accession>A0A101FUY3</accession>
<proteinExistence type="predicted"/>
<organism evidence="1 4">
    <name type="scientific">Methanothrix harundinacea</name>
    <dbReference type="NCBI Taxonomy" id="301375"/>
    <lineage>
        <taxon>Archaea</taxon>
        <taxon>Methanobacteriati</taxon>
        <taxon>Methanobacteriota</taxon>
        <taxon>Stenosarchaea group</taxon>
        <taxon>Methanomicrobia</taxon>
        <taxon>Methanotrichales</taxon>
        <taxon>Methanotrichaceae</taxon>
        <taxon>Methanothrix</taxon>
    </lineage>
</organism>
<comment type="caution">
    <text evidence="1">The sequence shown here is derived from an EMBL/GenBank/DDBJ whole genome shotgun (WGS) entry which is preliminary data.</text>
</comment>
<evidence type="ECO:0000313" key="3">
    <source>
        <dbReference type="Proteomes" id="UP000053961"/>
    </source>
</evidence>
<evidence type="ECO:0000313" key="1">
    <source>
        <dbReference type="EMBL" id="KUK44901.1"/>
    </source>
</evidence>
<dbReference type="AlphaFoldDB" id="A0A101FUY3"/>
<reference evidence="3 4" key="2">
    <citation type="journal article" date="2015" name="MBio">
        <title>Genome-Resolved Metagenomic Analysis Reveals Roles for Candidate Phyla and Other Microbial Community Members in Biogeochemical Transformations in Oil Reservoirs.</title>
        <authorList>
            <person name="Hu P."/>
            <person name="Tom L."/>
            <person name="Singh A."/>
            <person name="Thomas B.C."/>
            <person name="Baker B.J."/>
            <person name="Piceno Y.M."/>
            <person name="Andersen G.L."/>
            <person name="Banfield J.F."/>
        </authorList>
    </citation>
    <scope>NUCLEOTIDE SEQUENCE [LARGE SCALE GENOMIC DNA]</scope>
    <source>
        <strain evidence="1">57_489</strain>
    </source>
</reference>
<dbReference type="Proteomes" id="UP000053961">
    <property type="component" value="Unassembled WGS sequence"/>
</dbReference>
<name>A0A101FUY3_9EURY</name>
<dbReference type="EMBL" id="LGFT01000012">
    <property type="protein sequence ID" value="KUK44901.1"/>
    <property type="molecule type" value="Genomic_DNA"/>
</dbReference>
<protein>
    <submittedName>
        <fullName evidence="1">Uncharacterized protein</fullName>
    </submittedName>
</protein>
<dbReference type="Proteomes" id="UP000057043">
    <property type="component" value="Unassembled WGS sequence"/>
</dbReference>